<feature type="domain" description="DUF4367" evidence="2">
    <location>
        <begin position="279"/>
        <end position="381"/>
    </location>
</feature>
<evidence type="ECO:0000313" key="3">
    <source>
        <dbReference type="EMBL" id="SNX74469.1"/>
    </source>
</evidence>
<dbReference type="Pfam" id="PF20316">
    <property type="entry name" value="DUF6612"/>
    <property type="match status" value="1"/>
</dbReference>
<name>A0A285D3W9_9BACI</name>
<dbReference type="PANTHER" id="PTHR37507">
    <property type="entry name" value="SPORULATION PROTEIN YDCC"/>
    <property type="match status" value="1"/>
</dbReference>
<keyword evidence="4" id="KW-1185">Reference proteome</keyword>
<feature type="signal peptide" evidence="1">
    <location>
        <begin position="1"/>
        <end position="21"/>
    </location>
</feature>
<dbReference type="Gene3D" id="2.50.20.20">
    <property type="match status" value="1"/>
</dbReference>
<dbReference type="AlphaFoldDB" id="A0A285D3W9"/>
<dbReference type="InterPro" id="IPR029046">
    <property type="entry name" value="LolA/LolB/LppX"/>
</dbReference>
<reference evidence="3 4" key="1">
    <citation type="submission" date="2017-08" db="EMBL/GenBank/DDBJ databases">
        <authorList>
            <person name="de Groot N.N."/>
        </authorList>
    </citation>
    <scope>NUCLEOTIDE SEQUENCE [LARGE SCALE GENOMIC DNA]</scope>
    <source>
        <strain evidence="3 4">JC228</strain>
    </source>
</reference>
<organism evidence="3 4">
    <name type="scientific">Bacillus oleivorans</name>
    <dbReference type="NCBI Taxonomy" id="1448271"/>
    <lineage>
        <taxon>Bacteria</taxon>
        <taxon>Bacillati</taxon>
        <taxon>Bacillota</taxon>
        <taxon>Bacilli</taxon>
        <taxon>Bacillales</taxon>
        <taxon>Bacillaceae</taxon>
        <taxon>Bacillus</taxon>
    </lineage>
</organism>
<evidence type="ECO:0000259" key="2">
    <source>
        <dbReference type="Pfam" id="PF14285"/>
    </source>
</evidence>
<evidence type="ECO:0000313" key="4">
    <source>
        <dbReference type="Proteomes" id="UP000219546"/>
    </source>
</evidence>
<sequence>MKKFSLLLLGFLFIMALAACGADKSLDKSEVLSKSVEATKSLESYSVEMNMDIDMMDMKSNLTATGDITHNPDAMYLNLNMGMPGMSMDMEMYLQDEEAYMSMFGEWMKMDAAEMGISDFDQLNQEEMEKLTQFTEQFEMTEEENAYVLKLSGNDESYKVLIEDLVMSSMGDFSGDPYMEEMIESIKINKLDLEIRIDKETFFQTAQTFDVELEMVEEGTTTPIKLKGDFTTSNLNKVEPIEIPAEVKENAVAEEEMDPFAEGMSVEEIQELVTYTVPQPAELPEGYVYTEGYYDETMDSVMLSYDKDPENWVMVTVYPTEVMSLADMEGEPVTVHGTDGIYYEMDGYFSVSWEQDGLLIELAGVGTELTKEQLIEIAESVQ</sequence>
<dbReference type="Proteomes" id="UP000219546">
    <property type="component" value="Unassembled WGS sequence"/>
</dbReference>
<keyword evidence="1" id="KW-0732">Signal</keyword>
<feature type="chain" id="PRO_5012696016" evidence="1">
    <location>
        <begin position="22"/>
        <end position="382"/>
    </location>
</feature>
<dbReference type="InterPro" id="IPR025377">
    <property type="entry name" value="DUF4367"/>
</dbReference>
<accession>A0A285D3W9</accession>
<dbReference type="SUPFAM" id="SSF89392">
    <property type="entry name" value="Prokaryotic lipoproteins and lipoprotein localization factors"/>
    <property type="match status" value="1"/>
</dbReference>
<dbReference type="PANTHER" id="PTHR37507:SF2">
    <property type="entry name" value="SPORULATION PROTEIN YDCC"/>
    <property type="match status" value="1"/>
</dbReference>
<protein>
    <submittedName>
        <fullName evidence="3">Uncharacterized protein DUF1396</fullName>
    </submittedName>
</protein>
<gene>
    <name evidence="3" type="ORF">SAMN05877753_109129</name>
</gene>
<dbReference type="InterPro" id="IPR046720">
    <property type="entry name" value="DUF6612"/>
</dbReference>
<dbReference type="Pfam" id="PF14285">
    <property type="entry name" value="DUF4367"/>
    <property type="match status" value="1"/>
</dbReference>
<dbReference type="EMBL" id="OAOP01000009">
    <property type="protein sequence ID" value="SNX74469.1"/>
    <property type="molecule type" value="Genomic_DNA"/>
</dbReference>
<dbReference type="PROSITE" id="PS51257">
    <property type="entry name" value="PROKAR_LIPOPROTEIN"/>
    <property type="match status" value="1"/>
</dbReference>
<evidence type="ECO:0000256" key="1">
    <source>
        <dbReference type="SAM" id="SignalP"/>
    </source>
</evidence>
<dbReference type="RefSeq" id="WP_179714341.1">
    <property type="nucleotide sequence ID" value="NZ_JBEPMQ010000009.1"/>
</dbReference>
<dbReference type="InterPro" id="IPR052944">
    <property type="entry name" value="Sporulation_related"/>
</dbReference>
<proteinExistence type="predicted"/>